<sequence>MVAREATPNFRVNLRLTPMPGQQMMQRRRHRRLPASSRAVLPASELCRRTCAALAFLETFWRVARELAASSDGPTRRIFSMVDAAGEAGRGAGSRVSARQTLTQYG</sequence>
<dbReference type="Proteomes" id="UP001172791">
    <property type="component" value="Unassembled WGS sequence"/>
</dbReference>
<gene>
    <name evidence="1" type="ORF">DBA34_08375</name>
</gene>
<reference evidence="1" key="1">
    <citation type="submission" date="2018-04" db="EMBL/GenBank/DDBJ databases">
        <authorList>
            <person name="Jy Z."/>
        </authorList>
    </citation>
    <scope>NUCLEOTIDE SEQUENCE</scope>
    <source>
        <strain evidence="1">LA18</strain>
    </source>
</reference>
<proteinExistence type="predicted"/>
<dbReference type="AlphaFoldDB" id="A0AAW7MKQ0"/>
<protein>
    <submittedName>
        <fullName evidence="1">Uncharacterized protein</fullName>
    </submittedName>
</protein>
<evidence type="ECO:0000313" key="1">
    <source>
        <dbReference type="EMBL" id="MDN4573274.1"/>
    </source>
</evidence>
<accession>A0AAW7MKQ0</accession>
<comment type="caution">
    <text evidence="1">The sequence shown here is derived from an EMBL/GenBank/DDBJ whole genome shotgun (WGS) entry which is preliminary data.</text>
</comment>
<name>A0AAW7MKQ0_9BURK</name>
<dbReference type="EMBL" id="QAIC01000034">
    <property type="protein sequence ID" value="MDN4573274.1"/>
    <property type="molecule type" value="Genomic_DNA"/>
</dbReference>
<evidence type="ECO:0000313" key="2">
    <source>
        <dbReference type="Proteomes" id="UP001172791"/>
    </source>
</evidence>
<organism evidence="1 2">
    <name type="scientific">Pandoraea cepalis</name>
    <dbReference type="NCBI Taxonomy" id="2508294"/>
    <lineage>
        <taxon>Bacteria</taxon>
        <taxon>Pseudomonadati</taxon>
        <taxon>Pseudomonadota</taxon>
        <taxon>Betaproteobacteria</taxon>
        <taxon>Burkholderiales</taxon>
        <taxon>Burkholderiaceae</taxon>
        <taxon>Pandoraea</taxon>
    </lineage>
</organism>